<name>A0ABQ0FX22_9PEZI</name>
<dbReference type="PANTHER" id="PTHR39596">
    <property type="match status" value="1"/>
</dbReference>
<dbReference type="Proteomes" id="UP001628179">
    <property type="component" value="Unassembled WGS sequence"/>
</dbReference>
<proteinExistence type="predicted"/>
<dbReference type="GeneID" id="98170825"/>
<evidence type="ECO:0008006" key="3">
    <source>
        <dbReference type="Google" id="ProtNLM"/>
    </source>
</evidence>
<keyword evidence="2" id="KW-1185">Reference proteome</keyword>
<dbReference type="EMBL" id="BAAFSV010000001">
    <property type="protein sequence ID" value="GAB1309870.1"/>
    <property type="molecule type" value="Genomic_DNA"/>
</dbReference>
<evidence type="ECO:0000313" key="2">
    <source>
        <dbReference type="Proteomes" id="UP001628179"/>
    </source>
</evidence>
<evidence type="ECO:0000313" key="1">
    <source>
        <dbReference type="EMBL" id="GAB1309870.1"/>
    </source>
</evidence>
<dbReference type="RefSeq" id="XP_070911603.1">
    <property type="nucleotide sequence ID" value="XM_071055502.1"/>
</dbReference>
<organism evidence="1 2">
    <name type="scientific">Madurella fahalii</name>
    <dbReference type="NCBI Taxonomy" id="1157608"/>
    <lineage>
        <taxon>Eukaryota</taxon>
        <taxon>Fungi</taxon>
        <taxon>Dikarya</taxon>
        <taxon>Ascomycota</taxon>
        <taxon>Pezizomycotina</taxon>
        <taxon>Sordariomycetes</taxon>
        <taxon>Sordariomycetidae</taxon>
        <taxon>Sordariales</taxon>
        <taxon>Sordariales incertae sedis</taxon>
        <taxon>Madurella</taxon>
    </lineage>
</organism>
<protein>
    <recommendedName>
        <fullName evidence="3">Heterokaryon incompatibility domain-containing protein</fullName>
    </recommendedName>
</protein>
<sequence>MQHLPLPRHPSWTPPSVRLYTKQDYDGGDIVTYLSRNKLGEDIFTIGLLSPDPSSHQGALAILQTWTFFGVLSVVLGENVSPMAMYVPPAGEGAVPWIDTTILPDMVTRWIARTASRNLPLQQRKEEQSRAVRVFGHMSDVYAGIHFTLQRAQLSEPSIEYTARLDPTFYMATMLLYDYLDRALRIAYGPWGMEDSEEGPEKLTPGMPGSGRVLEHQMRAAGWCDAEANLLDLKLGPLENCFASFLDVPHPEKVHTNCTEWRCAAYQVDEAHYRTRHARGEDCVCEFVHASQEELAAVLLGPSQAEIPLVGAGEPQLREDGRLYARLESSGDGTAPASRTRFVAISHVWSDGLGNNRANAIPLCQFKRLRALVAGLYAGDGGEQQSVAFWLDTLCFPLAPQAAYDQALVRMKDSYRRADKVLVLDEYLLGVVAADVSLDEVLARIAVAPWNRRLWTLQEAQLARRDELFFQLADRPVGDAELLAHVDRDPAALPVEEQLQRWLFMSFYSVFREVRGDYATEEDDDGAGGGSVVVSGAVLVDRVLLAKDALTFRSTSQPEDEGLCLGNIVGVPAGPLVAARTHAKRMRVFWEAVAPDDPRHYHASIVFFAGPKLVDKGWRWAPATLMDGSVTSGQMAFRLLDGLVLGRSGLGLSVRLPALRFHRLLLRDLGHLFYLRVRDMSPAGGATVRHLVLRLGDRNGLEGDATRGRRRVFSKSMRFVVLLPFAPAEADRLLASAGSTDVMLATASLRGGNRIHLVMPAQIAAIDTIANDLSRVHEVDQQSGILSVAEVEPTLDEIARRPWITTTFIRNGLWHVD</sequence>
<reference evidence="1 2" key="1">
    <citation type="submission" date="2024-09" db="EMBL/GenBank/DDBJ databases">
        <title>Itraconazole resistance in Madurella fahalii resulting from another homologue of gene encoding cytochrome P450 14-alpha sterol demethylase (CYP51).</title>
        <authorList>
            <person name="Yoshioka I."/>
            <person name="Fahal A.H."/>
            <person name="Kaneko S."/>
            <person name="Yaguchi T."/>
        </authorList>
    </citation>
    <scope>NUCLEOTIDE SEQUENCE [LARGE SCALE GENOMIC DNA]</scope>
    <source>
        <strain evidence="1 2">IFM 68171</strain>
    </source>
</reference>
<comment type="caution">
    <text evidence="1">The sequence shown here is derived from an EMBL/GenBank/DDBJ whole genome shotgun (WGS) entry which is preliminary data.</text>
</comment>
<accession>A0ABQ0FX22</accession>
<dbReference type="PANTHER" id="PTHR39596:SF3">
    <property type="entry name" value="HETEROKARYON INCOMPATIBILITY DOMAIN-CONTAINING PROTEIN"/>
    <property type="match status" value="1"/>
</dbReference>
<gene>
    <name evidence="1" type="ORF">MFIFM68171_00080</name>
</gene>